<evidence type="ECO:0000313" key="1">
    <source>
        <dbReference type="Proteomes" id="UP000887580"/>
    </source>
</evidence>
<proteinExistence type="predicted"/>
<protein>
    <submittedName>
        <fullName evidence="2">Protein kinase domain-containing protein</fullName>
    </submittedName>
</protein>
<evidence type="ECO:0000313" key="2">
    <source>
        <dbReference type="WBParaSite" id="PS1159_v2.g16379.t1"/>
    </source>
</evidence>
<dbReference type="Proteomes" id="UP000887580">
    <property type="component" value="Unplaced"/>
</dbReference>
<organism evidence="1 2">
    <name type="scientific">Panagrolaimus sp. PS1159</name>
    <dbReference type="NCBI Taxonomy" id="55785"/>
    <lineage>
        <taxon>Eukaryota</taxon>
        <taxon>Metazoa</taxon>
        <taxon>Ecdysozoa</taxon>
        <taxon>Nematoda</taxon>
        <taxon>Chromadorea</taxon>
        <taxon>Rhabditida</taxon>
        <taxon>Tylenchina</taxon>
        <taxon>Panagrolaimomorpha</taxon>
        <taxon>Panagrolaimoidea</taxon>
        <taxon>Panagrolaimidae</taxon>
        <taxon>Panagrolaimus</taxon>
    </lineage>
</organism>
<accession>A0AC35FDF7</accession>
<dbReference type="WBParaSite" id="PS1159_v2.g16379.t1">
    <property type="protein sequence ID" value="PS1159_v2.g16379.t1"/>
    <property type="gene ID" value="PS1159_v2.g16379"/>
</dbReference>
<sequence>MNFFYQSLLIDETFSNDFIEKSESSLNYFKKVDNKWLIDTEKVPRNEEDKRGRDKIKALCVEENPMVRDPQHIFFIDLMMKLLAFDPDNRWSAEEAIKKAPFLK</sequence>
<name>A0AC35FDF7_9BILA</name>
<reference evidence="2" key="1">
    <citation type="submission" date="2022-11" db="UniProtKB">
        <authorList>
            <consortium name="WormBaseParasite"/>
        </authorList>
    </citation>
    <scope>IDENTIFICATION</scope>
</reference>